<gene>
    <name evidence="2" type="ORF">BKA67DRAFT_662892</name>
</gene>
<feature type="chain" id="PRO_5040424917" evidence="1">
    <location>
        <begin position="20"/>
        <end position="78"/>
    </location>
</feature>
<evidence type="ECO:0000313" key="3">
    <source>
        <dbReference type="Proteomes" id="UP000758603"/>
    </source>
</evidence>
<dbReference type="AlphaFoldDB" id="A0A9P8UDZ6"/>
<dbReference type="GeneID" id="70136981"/>
<name>A0A9P8UDZ6_9PEZI</name>
<comment type="caution">
    <text evidence="2">The sequence shown here is derived from an EMBL/GenBank/DDBJ whole genome shotgun (WGS) entry which is preliminary data.</text>
</comment>
<keyword evidence="1" id="KW-0732">Signal</keyword>
<dbReference type="Proteomes" id="UP000758603">
    <property type="component" value="Unassembled WGS sequence"/>
</dbReference>
<dbReference type="OrthoDB" id="5401396at2759"/>
<organism evidence="2 3">
    <name type="scientific">Truncatella angustata</name>
    <dbReference type="NCBI Taxonomy" id="152316"/>
    <lineage>
        <taxon>Eukaryota</taxon>
        <taxon>Fungi</taxon>
        <taxon>Dikarya</taxon>
        <taxon>Ascomycota</taxon>
        <taxon>Pezizomycotina</taxon>
        <taxon>Sordariomycetes</taxon>
        <taxon>Xylariomycetidae</taxon>
        <taxon>Amphisphaeriales</taxon>
        <taxon>Sporocadaceae</taxon>
        <taxon>Truncatella</taxon>
    </lineage>
</organism>
<protein>
    <submittedName>
        <fullName evidence="2">Uncharacterized protein</fullName>
    </submittedName>
</protein>
<proteinExistence type="predicted"/>
<evidence type="ECO:0000313" key="2">
    <source>
        <dbReference type="EMBL" id="KAH6648172.1"/>
    </source>
</evidence>
<keyword evidence="3" id="KW-1185">Reference proteome</keyword>
<dbReference type="RefSeq" id="XP_045954684.1">
    <property type="nucleotide sequence ID" value="XM_046108090.1"/>
</dbReference>
<feature type="signal peptide" evidence="1">
    <location>
        <begin position="1"/>
        <end position="19"/>
    </location>
</feature>
<accession>A0A9P8UDZ6</accession>
<sequence length="78" mass="8370">MFSMKSIAIAAVLLGLSRAAPAVTPRQDIQLLLVCNDPNQGDCLDFQVVPNVCSNLPGEWNDNASSLVIGSNICTFYK</sequence>
<dbReference type="EMBL" id="JAGPXC010000008">
    <property type="protein sequence ID" value="KAH6648172.1"/>
    <property type="molecule type" value="Genomic_DNA"/>
</dbReference>
<reference evidence="2" key="1">
    <citation type="journal article" date="2021" name="Nat. Commun.">
        <title>Genetic determinants of endophytism in the Arabidopsis root mycobiome.</title>
        <authorList>
            <person name="Mesny F."/>
            <person name="Miyauchi S."/>
            <person name="Thiergart T."/>
            <person name="Pickel B."/>
            <person name="Atanasova L."/>
            <person name="Karlsson M."/>
            <person name="Huettel B."/>
            <person name="Barry K.W."/>
            <person name="Haridas S."/>
            <person name="Chen C."/>
            <person name="Bauer D."/>
            <person name="Andreopoulos W."/>
            <person name="Pangilinan J."/>
            <person name="LaButti K."/>
            <person name="Riley R."/>
            <person name="Lipzen A."/>
            <person name="Clum A."/>
            <person name="Drula E."/>
            <person name="Henrissat B."/>
            <person name="Kohler A."/>
            <person name="Grigoriev I.V."/>
            <person name="Martin F.M."/>
            <person name="Hacquard S."/>
        </authorList>
    </citation>
    <scope>NUCLEOTIDE SEQUENCE</scope>
    <source>
        <strain evidence="2">MPI-SDFR-AT-0073</strain>
    </source>
</reference>
<evidence type="ECO:0000256" key="1">
    <source>
        <dbReference type="SAM" id="SignalP"/>
    </source>
</evidence>